<evidence type="ECO:0000313" key="5">
    <source>
        <dbReference type="Proteomes" id="UP000503540"/>
    </source>
</evidence>
<dbReference type="Pfam" id="PF00107">
    <property type="entry name" value="ADH_zinc_N"/>
    <property type="match status" value="1"/>
</dbReference>
<keyword evidence="1" id="KW-0521">NADP</keyword>
<dbReference type="GO" id="GO:0008270">
    <property type="term" value="F:zinc ion binding"/>
    <property type="evidence" value="ECO:0007669"/>
    <property type="project" value="InterPro"/>
</dbReference>
<keyword evidence="5" id="KW-1185">Reference proteome</keyword>
<dbReference type="InterPro" id="IPR036291">
    <property type="entry name" value="NAD(P)-bd_dom_sf"/>
</dbReference>
<dbReference type="InterPro" id="IPR002364">
    <property type="entry name" value="Quin_OxRdtase/zeta-crystal_CS"/>
</dbReference>
<organism evidence="4 5">
    <name type="scientific">Nocardia arthritidis</name>
    <dbReference type="NCBI Taxonomy" id="228602"/>
    <lineage>
        <taxon>Bacteria</taxon>
        <taxon>Bacillati</taxon>
        <taxon>Actinomycetota</taxon>
        <taxon>Actinomycetes</taxon>
        <taxon>Mycobacteriales</taxon>
        <taxon>Nocardiaceae</taxon>
        <taxon>Nocardia</taxon>
    </lineage>
</organism>
<dbReference type="InterPro" id="IPR013154">
    <property type="entry name" value="ADH-like_N"/>
</dbReference>
<dbReference type="RefSeq" id="WP_167475577.1">
    <property type="nucleotide sequence ID" value="NZ_CP046172.1"/>
</dbReference>
<evidence type="ECO:0000259" key="3">
    <source>
        <dbReference type="SMART" id="SM00829"/>
    </source>
</evidence>
<proteinExistence type="predicted"/>
<dbReference type="KEGG" id="nah:F5544_25570"/>
<dbReference type="PANTHER" id="PTHR48106">
    <property type="entry name" value="QUINONE OXIDOREDUCTASE PIG3-RELATED"/>
    <property type="match status" value="1"/>
</dbReference>
<dbReference type="GO" id="GO:0070402">
    <property type="term" value="F:NADPH binding"/>
    <property type="evidence" value="ECO:0007669"/>
    <property type="project" value="TreeGrafter"/>
</dbReference>
<dbReference type="InterPro" id="IPR013149">
    <property type="entry name" value="ADH-like_C"/>
</dbReference>
<dbReference type="SMART" id="SM00829">
    <property type="entry name" value="PKS_ER"/>
    <property type="match status" value="1"/>
</dbReference>
<dbReference type="Proteomes" id="UP000503540">
    <property type="component" value="Chromosome"/>
</dbReference>
<dbReference type="PROSITE" id="PS01162">
    <property type="entry name" value="QOR_ZETA_CRYSTAL"/>
    <property type="match status" value="1"/>
</dbReference>
<dbReference type="AlphaFoldDB" id="A0A6G9YIE5"/>
<accession>A0A6G9YIE5</accession>
<name>A0A6G9YIE5_9NOCA</name>
<protein>
    <submittedName>
        <fullName evidence="4">Zinc-binding dehydrogenase</fullName>
    </submittedName>
</protein>
<evidence type="ECO:0000313" key="4">
    <source>
        <dbReference type="EMBL" id="QIS12968.1"/>
    </source>
</evidence>
<dbReference type="SUPFAM" id="SSF50129">
    <property type="entry name" value="GroES-like"/>
    <property type="match status" value="1"/>
</dbReference>
<dbReference type="InterPro" id="IPR011032">
    <property type="entry name" value="GroES-like_sf"/>
</dbReference>
<keyword evidence="2" id="KW-0560">Oxidoreductase</keyword>
<dbReference type="Gene3D" id="3.40.50.720">
    <property type="entry name" value="NAD(P)-binding Rossmann-like Domain"/>
    <property type="match status" value="1"/>
</dbReference>
<dbReference type="GO" id="GO:0016651">
    <property type="term" value="F:oxidoreductase activity, acting on NAD(P)H"/>
    <property type="evidence" value="ECO:0007669"/>
    <property type="project" value="TreeGrafter"/>
</dbReference>
<gene>
    <name evidence="4" type="ORF">F5544_25570</name>
</gene>
<dbReference type="SUPFAM" id="SSF51735">
    <property type="entry name" value="NAD(P)-binding Rossmann-fold domains"/>
    <property type="match status" value="1"/>
</dbReference>
<evidence type="ECO:0000256" key="2">
    <source>
        <dbReference type="ARBA" id="ARBA00023002"/>
    </source>
</evidence>
<reference evidence="4 5" key="1">
    <citation type="journal article" date="2019" name="ACS Chem. Biol.">
        <title>Identification and Mobilization of a Cryptic Antibiotic Biosynthesis Gene Locus from a Human-Pathogenic Nocardia Isolate.</title>
        <authorList>
            <person name="Herisse M."/>
            <person name="Ishida K."/>
            <person name="Porter J.L."/>
            <person name="Howden B."/>
            <person name="Hertweck C."/>
            <person name="Stinear T.P."/>
            <person name="Pidot S.J."/>
        </authorList>
    </citation>
    <scope>NUCLEOTIDE SEQUENCE [LARGE SCALE GENOMIC DNA]</scope>
    <source>
        <strain evidence="4 5">AUSMDU00012717</strain>
    </source>
</reference>
<dbReference type="Gene3D" id="3.90.180.10">
    <property type="entry name" value="Medium-chain alcohol dehydrogenases, catalytic domain"/>
    <property type="match status" value="1"/>
</dbReference>
<sequence length="316" mass="32345">MRAVRYHKYGAPDVLRVEEVDDPAPGADEVLVRAVATGVNYFEVQVRAGVAPDPLGQPLPHTPGIEVAGTVVAVGAGVDPDRIGERVVGTVGSGSYAELVVVPAAAAVALDDRIGEHQALALLGQGATAVGVIETAEIEPGETVLVEAAGGGIGTLLVQLAKRAGARVVAGASGAAKRKLAAELGADMTVDYTQPGWTAEVGPVSVVLETIGGQTARDAYSLLTGPRARMVIFGSASGAPVEITSRQLLPVGASLIPFSLGYRPQRWPELTRLAEELTVRGELAPVIGAVLPLAEAATAHRAFEARTAVGKTILTI</sequence>
<dbReference type="Pfam" id="PF08240">
    <property type="entry name" value="ADH_N"/>
    <property type="match status" value="1"/>
</dbReference>
<dbReference type="EMBL" id="CP046172">
    <property type="protein sequence ID" value="QIS12968.1"/>
    <property type="molecule type" value="Genomic_DNA"/>
</dbReference>
<feature type="domain" description="Enoyl reductase (ER)" evidence="3">
    <location>
        <begin position="10"/>
        <end position="314"/>
    </location>
</feature>
<dbReference type="InterPro" id="IPR020843">
    <property type="entry name" value="ER"/>
</dbReference>
<evidence type="ECO:0000256" key="1">
    <source>
        <dbReference type="ARBA" id="ARBA00022857"/>
    </source>
</evidence>
<dbReference type="PANTHER" id="PTHR48106:SF18">
    <property type="entry name" value="QUINONE OXIDOREDUCTASE PIG3"/>
    <property type="match status" value="1"/>
</dbReference>